<dbReference type="AntiFam" id="ANF00231">
    <property type="entry name" value="Shadow ORF (opposite rplA)"/>
</dbReference>
<reference evidence="1" key="1">
    <citation type="submission" date="2019-08" db="EMBL/GenBank/DDBJ databases">
        <authorList>
            <person name="Kucharzyk K."/>
            <person name="Murdoch R.W."/>
            <person name="Higgins S."/>
            <person name="Loffler F."/>
        </authorList>
    </citation>
    <scope>NUCLEOTIDE SEQUENCE</scope>
</reference>
<dbReference type="AlphaFoldDB" id="A0A645G4E3"/>
<accession>A0A645G4E3</accession>
<protein>
    <recommendedName>
        <fullName evidence="2">NAD-specific glutamate dehydrogenase</fullName>
    </recommendedName>
</protein>
<comment type="caution">
    <text evidence="1">The sequence shown here is derived from an EMBL/GenBank/DDBJ whole genome shotgun (WGS) entry which is preliminary data.</text>
</comment>
<sequence>MQRIDERAQVLLQLVGFERSAADGGMHDTGLIGTVLHLTRLGVLHRSGDVHGHGADLGVRHQTTGAEDLAESAHDTHGVGSGDDHIEVQVAGLDLFGQVVEADDFGASSLGGFGLFALGEDGDAHGLTGTGRQHHRATDHLVGLAGINAEIHGDVDRLVELGRCGFLDQRQSLTEGVSLVPIDLARQGLLLLGQLSHVRDPPP</sequence>
<dbReference type="EMBL" id="VSSQ01068483">
    <property type="protein sequence ID" value="MPN20669.1"/>
    <property type="molecule type" value="Genomic_DNA"/>
</dbReference>
<evidence type="ECO:0000313" key="1">
    <source>
        <dbReference type="EMBL" id="MPN20669.1"/>
    </source>
</evidence>
<organism evidence="1">
    <name type="scientific">bioreactor metagenome</name>
    <dbReference type="NCBI Taxonomy" id="1076179"/>
    <lineage>
        <taxon>unclassified sequences</taxon>
        <taxon>metagenomes</taxon>
        <taxon>ecological metagenomes</taxon>
    </lineage>
</organism>
<name>A0A645G4E3_9ZZZZ</name>
<proteinExistence type="predicted"/>
<gene>
    <name evidence="1" type="ORF">SDC9_168048</name>
</gene>
<evidence type="ECO:0008006" key="2">
    <source>
        <dbReference type="Google" id="ProtNLM"/>
    </source>
</evidence>